<reference evidence="1 2" key="2">
    <citation type="journal article" date="2002" name="Nucleic Acids Res.">
        <title>Genome sequence of Oceanobacillus iheyensis isolated from the Iheya Ridge and its unexpected adaptive capabilities to extreme environments.</title>
        <authorList>
            <person name="Takami H."/>
            <person name="Takaki Y."/>
            <person name="Uchiyama I."/>
        </authorList>
    </citation>
    <scope>NUCLEOTIDE SEQUENCE [LARGE SCALE GENOMIC DNA]</scope>
    <source>
        <strain evidence="2">DSM 14371 / CIP 107618 / JCM 11309 / KCTC 3954 / HTE831</strain>
    </source>
</reference>
<dbReference type="eggNOG" id="COG1474">
    <property type="taxonomic scope" value="Bacteria"/>
</dbReference>
<gene>
    <name evidence="1" type="ordered locus">OB3378</name>
</gene>
<dbReference type="HOGENOM" id="CLU_007117_0_0_9"/>
<evidence type="ECO:0000313" key="2">
    <source>
        <dbReference type="Proteomes" id="UP000000822"/>
    </source>
</evidence>
<organism evidence="1 2">
    <name type="scientific">Oceanobacillus iheyensis (strain DSM 14371 / CIP 107618 / JCM 11309 / KCTC 3954 / HTE831)</name>
    <dbReference type="NCBI Taxonomy" id="221109"/>
    <lineage>
        <taxon>Bacteria</taxon>
        <taxon>Bacillati</taxon>
        <taxon>Bacillota</taxon>
        <taxon>Bacilli</taxon>
        <taxon>Bacillales</taxon>
        <taxon>Bacillaceae</taxon>
        <taxon>Oceanobacillus</taxon>
    </lineage>
</organism>
<dbReference type="Proteomes" id="UP000000822">
    <property type="component" value="Chromosome"/>
</dbReference>
<proteinExistence type="predicted"/>
<dbReference type="InterPro" id="IPR027417">
    <property type="entry name" value="P-loop_NTPase"/>
</dbReference>
<dbReference type="Gene3D" id="3.40.50.300">
    <property type="entry name" value="P-loop containing nucleotide triphosphate hydrolases"/>
    <property type="match status" value="1"/>
</dbReference>
<keyword evidence="2" id="KW-1185">Reference proteome</keyword>
<accession>Q8EL53</accession>
<name>Q8EL53_OCEIH</name>
<dbReference type="SUPFAM" id="SSF52540">
    <property type="entry name" value="P-loop containing nucleoside triphosphate hydrolases"/>
    <property type="match status" value="1"/>
</dbReference>
<dbReference type="OrthoDB" id="9816071at2"/>
<dbReference type="AlphaFoldDB" id="Q8EL53"/>
<dbReference type="STRING" id="221109.gene:10735630"/>
<dbReference type="KEGG" id="oih:OB3378"/>
<dbReference type="EMBL" id="BA000028">
    <property type="protein sequence ID" value="BAC15334.1"/>
    <property type="molecule type" value="Genomic_DNA"/>
</dbReference>
<sequence>MSKINEIQNKIHELNGGEFQKMMDVYFSKTINGEVYSIGSVIGNNNTKTGTPDTLIKSAESKYIFIEYTVQKSNLYKKFEDDLEKCLDESKTNIPLNEIEKIICCCTGRLSTEEISKLTAKVSNYNIRLELLTVDAISFKIFDFPSIASDFLNITLDTEQILDIDDFVKVYNRGKLATTLNTTLYARDSEIDLIIESVNRNQITILSGKPGVGKTRLALECIRRFKETNLEYEIKCLRNNGQNLYSDLKLHFSNPGKYLLFIDDVNQLTQLNLILDYLGLEEEGIEFKLIVSVREYAERKILDKISKLNIHLIKIDILQDKDIETLCKEEYDIKNHLYIERICKISKGNARLAIMACETAIRENTLESIGNVTELVEEYYKGIKTDFESELENNGLLRTAAIYSFLTVVNLKDDENLILMAQLASSEKIDFLRMTEKLHSMEILDIYEGEVAKVSDQILSTYIFYLAIFDKNLLRYSELIETYFPKLKNRIIENLNGVFSYYYQNENYELIKEEIIKVYQDLKEKSDDKLEDFLYTFWFALEVETLVYIQEKIDQLPKEEDNQINYDISKQTSSRSEILSTLSNFGQTKYYNESLELIMNYLQKKPTEFSSVYSVLTQAFGFKEISERQNFIIQKDLMNLLIIYYDQEKSIVFEMLLIKLIDYYLKFSHHITEMSDRKTFKFYDITLECTPDVLEIREIAWSKLNDLYNQNGEEVSRVLFGFGSQGSGKINKDILIQDIKFISKLIESLTEVTLKESIIFNRINDFLLKQDLELESYLRDKLSSEKYKVYKILAQDTFRPNYRERVLEKKQMLVDMAKGFDTQEFNVVFQILDSIVDNDIFHNEINPIFNSFGTLLENAKEDLMVNIIRTYISRDYHVNLYPIPIINKLRSTIDDNDIVMLLSENKFYGQSYWIYCFLRVISEEKPNLDNLNKIYDYFNEDQIEMTGYLIDLDFLKSYLEIDEDVFVNVTKSTLRHKDITIQRTLSNLFNPFSEINKELFFLFRNNLNTLKSAYLKLLEIDSNIDEELLILKQFIDFDINIIEHFLEQTLKSQNKTLRDIDLSFIWEGDNWQLILDRVISLIFNQSKSNFYDTVSIITNLLLGPKEEVTIERRDSWLREKISLWSFDEENITLLFYAIASFNKENKAKYIVHLLESNDSFDLFCKIPLSPPFFSWSGSEVPVLEEKIELLKLIDKSLTGIKLLRHKRWIQANIEGYKERIKKVKIKEYMEDY</sequence>
<protein>
    <submittedName>
        <fullName evidence="1">Uncharacterized protein</fullName>
    </submittedName>
</protein>
<dbReference type="RefSeq" id="WP_011067776.1">
    <property type="nucleotide sequence ID" value="NC_004193.1"/>
</dbReference>
<evidence type="ECO:0000313" key="1">
    <source>
        <dbReference type="EMBL" id="BAC15334.1"/>
    </source>
</evidence>
<reference evidence="1 2" key="1">
    <citation type="journal article" date="2001" name="FEMS Microbiol. Lett.">
        <title>Oceanobacillus iheyensis gen. nov., sp. nov., a deep-sea extremely halotolerant and alkaliphilic species isolated from a depth of 1050 m on the Iheya Ridge.</title>
        <authorList>
            <person name="Lu J."/>
            <person name="Nogi Y."/>
            <person name="Takami H."/>
        </authorList>
    </citation>
    <scope>NUCLEOTIDE SEQUENCE [LARGE SCALE GENOMIC DNA]</scope>
    <source>
        <strain evidence="2">DSM 14371 / CIP 107618 / JCM 11309 / KCTC 3954 / HTE831</strain>
    </source>
</reference>